<organism evidence="3">
    <name type="scientific">Sesamum calycinum</name>
    <dbReference type="NCBI Taxonomy" id="2727403"/>
    <lineage>
        <taxon>Eukaryota</taxon>
        <taxon>Viridiplantae</taxon>
        <taxon>Streptophyta</taxon>
        <taxon>Embryophyta</taxon>
        <taxon>Tracheophyta</taxon>
        <taxon>Spermatophyta</taxon>
        <taxon>Magnoliopsida</taxon>
        <taxon>eudicotyledons</taxon>
        <taxon>Gunneridae</taxon>
        <taxon>Pentapetalae</taxon>
        <taxon>asterids</taxon>
        <taxon>lamiids</taxon>
        <taxon>Lamiales</taxon>
        <taxon>Pedaliaceae</taxon>
        <taxon>Sesamum</taxon>
    </lineage>
</organism>
<sequence length="484" mass="54517">MQLGGAPLEAVDTSLYGLAREARKCYVEAIKRGKKRKTEEPPKIEDPNKLGNDPIPSLEPDKATSATVQPMEELLTIELTPSNPEIVTKIGSKMTENDRNRVINCLRRNKYIFAWTRQDLEGIDPGVISHHLNLDPSEIRKKDTSDLKKTKSSKMNEANLAKIKAILHMGPPHQYQRSTATNRKNVGLSRFISKSVEKGIPFFKTLREVRDIKWTEECQQALEELKAYLAKLPLLEKPVLGDTLYLYLSSTISLSAYRKDGPGLGHHGKETAALLPFLPHWSQNQYSLEASLRQTRSFGTISKMGNRERGPRRKTLASPRRRILHQKGSGTGIVITSPQGKDMEFVIRFDFKASNEAEYEALILGMRMAKDAGASHLLAYSNSQLIVKSMNGEYEAKEDSMASEQVKITNRIMVQGIKKRLDRAGGNWVEELTSVQWSYRPTPRGSTGKSPFTLVYGAEVIIWAELGIPLHRILHFNEESFPSY</sequence>
<dbReference type="InterPro" id="IPR012337">
    <property type="entry name" value="RNaseH-like_sf"/>
</dbReference>
<comment type="caution">
    <text evidence="3">The sequence shown here is derived from an EMBL/GenBank/DDBJ whole genome shotgun (WGS) entry which is preliminary data.</text>
</comment>
<dbReference type="InterPro" id="IPR036397">
    <property type="entry name" value="RNaseH_sf"/>
</dbReference>
<dbReference type="PANTHER" id="PTHR48475:SF2">
    <property type="entry name" value="RIBONUCLEASE H"/>
    <property type="match status" value="1"/>
</dbReference>
<dbReference type="InterPro" id="IPR002156">
    <property type="entry name" value="RNaseH_domain"/>
</dbReference>
<dbReference type="GO" id="GO:0003676">
    <property type="term" value="F:nucleic acid binding"/>
    <property type="evidence" value="ECO:0007669"/>
    <property type="project" value="InterPro"/>
</dbReference>
<evidence type="ECO:0000256" key="1">
    <source>
        <dbReference type="SAM" id="MobiDB-lite"/>
    </source>
</evidence>
<evidence type="ECO:0000259" key="2">
    <source>
        <dbReference type="Pfam" id="PF13456"/>
    </source>
</evidence>
<dbReference type="GO" id="GO:0004523">
    <property type="term" value="F:RNA-DNA hybrid ribonuclease activity"/>
    <property type="evidence" value="ECO:0007669"/>
    <property type="project" value="InterPro"/>
</dbReference>
<evidence type="ECO:0000313" key="3">
    <source>
        <dbReference type="EMBL" id="KAL0346385.1"/>
    </source>
</evidence>
<reference evidence="3" key="1">
    <citation type="submission" date="2020-06" db="EMBL/GenBank/DDBJ databases">
        <authorList>
            <person name="Li T."/>
            <person name="Hu X."/>
            <person name="Zhang T."/>
            <person name="Song X."/>
            <person name="Zhang H."/>
            <person name="Dai N."/>
            <person name="Sheng W."/>
            <person name="Hou X."/>
            <person name="Wei L."/>
        </authorList>
    </citation>
    <scope>NUCLEOTIDE SEQUENCE</scope>
    <source>
        <strain evidence="3">KEN8</strain>
        <tissue evidence="3">Leaf</tissue>
    </source>
</reference>
<feature type="region of interest" description="Disordered" evidence="1">
    <location>
        <begin position="30"/>
        <end position="67"/>
    </location>
</feature>
<dbReference type="EMBL" id="JACGWM010000010">
    <property type="protein sequence ID" value="KAL0346385.1"/>
    <property type="molecule type" value="Genomic_DNA"/>
</dbReference>
<dbReference type="SUPFAM" id="SSF53098">
    <property type="entry name" value="Ribonuclease H-like"/>
    <property type="match status" value="1"/>
</dbReference>
<dbReference type="SUPFAM" id="SSF56672">
    <property type="entry name" value="DNA/RNA polymerases"/>
    <property type="match status" value="1"/>
</dbReference>
<feature type="compositionally biased region" description="Basic and acidic residues" evidence="1">
    <location>
        <begin position="30"/>
        <end position="48"/>
    </location>
</feature>
<dbReference type="PANTHER" id="PTHR48475">
    <property type="entry name" value="RIBONUCLEASE H"/>
    <property type="match status" value="1"/>
</dbReference>
<accession>A0AAW2NS92</accession>
<dbReference type="InterPro" id="IPR043502">
    <property type="entry name" value="DNA/RNA_pol_sf"/>
</dbReference>
<feature type="domain" description="RNase H type-1" evidence="2">
    <location>
        <begin position="328"/>
        <end position="401"/>
    </location>
</feature>
<reference evidence="3" key="2">
    <citation type="journal article" date="2024" name="Plant">
        <title>Genomic evolution and insights into agronomic trait innovations of Sesamum species.</title>
        <authorList>
            <person name="Miao H."/>
            <person name="Wang L."/>
            <person name="Qu L."/>
            <person name="Liu H."/>
            <person name="Sun Y."/>
            <person name="Le M."/>
            <person name="Wang Q."/>
            <person name="Wei S."/>
            <person name="Zheng Y."/>
            <person name="Lin W."/>
            <person name="Duan Y."/>
            <person name="Cao H."/>
            <person name="Xiong S."/>
            <person name="Wang X."/>
            <person name="Wei L."/>
            <person name="Li C."/>
            <person name="Ma Q."/>
            <person name="Ju M."/>
            <person name="Zhao R."/>
            <person name="Li G."/>
            <person name="Mu C."/>
            <person name="Tian Q."/>
            <person name="Mei H."/>
            <person name="Zhang T."/>
            <person name="Gao T."/>
            <person name="Zhang H."/>
        </authorList>
    </citation>
    <scope>NUCLEOTIDE SEQUENCE</scope>
    <source>
        <strain evidence="3">KEN8</strain>
    </source>
</reference>
<gene>
    <name evidence="3" type="ORF">Scaly_1654500</name>
</gene>
<dbReference type="AlphaFoldDB" id="A0AAW2NS92"/>
<name>A0AAW2NS92_9LAMI</name>
<proteinExistence type="predicted"/>
<dbReference type="InterPro" id="IPR043128">
    <property type="entry name" value="Rev_trsase/Diguanyl_cyclase"/>
</dbReference>
<dbReference type="Gene3D" id="3.30.70.270">
    <property type="match status" value="1"/>
</dbReference>
<dbReference type="Pfam" id="PF13456">
    <property type="entry name" value="RVT_3"/>
    <property type="match status" value="1"/>
</dbReference>
<dbReference type="Gene3D" id="3.30.420.10">
    <property type="entry name" value="Ribonuclease H-like superfamily/Ribonuclease H"/>
    <property type="match status" value="1"/>
</dbReference>
<protein>
    <recommendedName>
        <fullName evidence="2">RNase H type-1 domain-containing protein</fullName>
    </recommendedName>
</protein>